<proteinExistence type="predicted"/>
<dbReference type="Pfam" id="PF26175">
    <property type="entry name" value="HTH_FAR1"/>
    <property type="match status" value="1"/>
</dbReference>
<protein>
    <recommendedName>
        <fullName evidence="1">FAR1-related sequence 11-like HTH-like domain-containing protein</fullName>
    </recommendedName>
</protein>
<dbReference type="Proteomes" id="UP000187406">
    <property type="component" value="Unassembled WGS sequence"/>
</dbReference>
<sequence>MRIVKRADFDVPEWRITSFSNVHNHELLKSNEVQLLPACCNMSADDKSRICMYVKAGMSVRQMLRLMELEKGVKVGCLPFTEVDVRNLLQSFRNVDRDIDAIDLLKMCKCKKDKDPNFRYNFQIGANNRLEHIAWSYASSITSYEAYGDAIIFDTTHRLDAYDMILGIWLGVDNHGLNSFFGCCLLQDENLQSFSWALKVRCCVILSRYLDLKQFVIDISCMDLLVNILDY</sequence>
<evidence type="ECO:0000313" key="2">
    <source>
        <dbReference type="EMBL" id="GAV89604.1"/>
    </source>
</evidence>
<accession>A0A1Q3DAU4</accession>
<name>A0A1Q3DAU4_CEPFO</name>
<evidence type="ECO:0000259" key="1">
    <source>
        <dbReference type="Pfam" id="PF26175"/>
    </source>
</evidence>
<dbReference type="OrthoDB" id="1719346at2759"/>
<organism evidence="2 3">
    <name type="scientific">Cephalotus follicularis</name>
    <name type="common">Albany pitcher plant</name>
    <dbReference type="NCBI Taxonomy" id="3775"/>
    <lineage>
        <taxon>Eukaryota</taxon>
        <taxon>Viridiplantae</taxon>
        <taxon>Streptophyta</taxon>
        <taxon>Embryophyta</taxon>
        <taxon>Tracheophyta</taxon>
        <taxon>Spermatophyta</taxon>
        <taxon>Magnoliopsida</taxon>
        <taxon>eudicotyledons</taxon>
        <taxon>Gunneridae</taxon>
        <taxon>Pentapetalae</taxon>
        <taxon>rosids</taxon>
        <taxon>fabids</taxon>
        <taxon>Oxalidales</taxon>
        <taxon>Cephalotaceae</taxon>
        <taxon>Cephalotus</taxon>
    </lineage>
</organism>
<dbReference type="STRING" id="3775.A0A1Q3DAU4"/>
<keyword evidence="3" id="KW-1185">Reference proteome</keyword>
<feature type="domain" description="FAR1-related sequence 11-like HTH-like" evidence="1">
    <location>
        <begin position="42"/>
        <end position="96"/>
    </location>
</feature>
<dbReference type="PANTHER" id="PTHR47718:SF9">
    <property type="entry name" value="PROTEIN FAR1-RELATED SEQUENCE"/>
    <property type="match status" value="1"/>
</dbReference>
<dbReference type="InParanoid" id="A0A1Q3DAU4"/>
<dbReference type="PANTHER" id="PTHR47718">
    <property type="entry name" value="OS01G0519700 PROTEIN"/>
    <property type="match status" value="1"/>
</dbReference>
<comment type="caution">
    <text evidence="2">The sequence shown here is derived from an EMBL/GenBank/DDBJ whole genome shotgun (WGS) entry which is preliminary data.</text>
</comment>
<reference evidence="3" key="1">
    <citation type="submission" date="2016-04" db="EMBL/GenBank/DDBJ databases">
        <title>Cephalotus genome sequencing.</title>
        <authorList>
            <person name="Fukushima K."/>
            <person name="Hasebe M."/>
            <person name="Fang X."/>
        </authorList>
    </citation>
    <scope>NUCLEOTIDE SEQUENCE [LARGE SCALE GENOMIC DNA]</scope>
    <source>
        <strain evidence="3">cv. St1</strain>
    </source>
</reference>
<dbReference type="AlphaFoldDB" id="A0A1Q3DAU4"/>
<gene>
    <name evidence="2" type="ORF">CFOL_v3_33018</name>
</gene>
<evidence type="ECO:0000313" key="3">
    <source>
        <dbReference type="Proteomes" id="UP000187406"/>
    </source>
</evidence>
<dbReference type="EMBL" id="BDDD01005618">
    <property type="protein sequence ID" value="GAV89604.1"/>
    <property type="molecule type" value="Genomic_DNA"/>
</dbReference>
<dbReference type="InterPro" id="IPR058778">
    <property type="entry name" value="HTH_FAR1-11-like"/>
</dbReference>